<reference evidence="13 14" key="1">
    <citation type="submission" date="2023-09" db="EMBL/GenBank/DDBJ databases">
        <authorList>
            <person name="Wang M."/>
        </authorList>
    </citation>
    <scope>NUCLEOTIDE SEQUENCE [LARGE SCALE GENOMIC DNA]</scope>
    <source>
        <strain evidence="13">GT-2023</strain>
        <tissue evidence="13">Liver</tissue>
    </source>
</reference>
<dbReference type="InterPro" id="IPR039808">
    <property type="entry name" value="Cadherin"/>
</dbReference>
<evidence type="ECO:0000256" key="9">
    <source>
        <dbReference type="ARBA" id="ARBA00023180"/>
    </source>
</evidence>
<dbReference type="SUPFAM" id="SSF49313">
    <property type="entry name" value="Cadherin-like"/>
    <property type="match status" value="2"/>
</dbReference>
<organism evidence="13 14">
    <name type="scientific">Cirrhinus molitorella</name>
    <name type="common">mud carp</name>
    <dbReference type="NCBI Taxonomy" id="172907"/>
    <lineage>
        <taxon>Eukaryota</taxon>
        <taxon>Metazoa</taxon>
        <taxon>Chordata</taxon>
        <taxon>Craniata</taxon>
        <taxon>Vertebrata</taxon>
        <taxon>Euteleostomi</taxon>
        <taxon>Actinopterygii</taxon>
        <taxon>Neopterygii</taxon>
        <taxon>Teleostei</taxon>
        <taxon>Ostariophysi</taxon>
        <taxon>Cypriniformes</taxon>
        <taxon>Cyprinidae</taxon>
        <taxon>Labeoninae</taxon>
        <taxon>Labeonini</taxon>
        <taxon>Cirrhinus</taxon>
    </lineage>
</organism>
<dbReference type="CDD" id="cd11304">
    <property type="entry name" value="Cadherin_repeat"/>
    <property type="match status" value="2"/>
</dbReference>
<keyword evidence="7 10" id="KW-0106">Calcium</keyword>
<dbReference type="SMART" id="SM00112">
    <property type="entry name" value="CA"/>
    <property type="match status" value="2"/>
</dbReference>
<evidence type="ECO:0000256" key="10">
    <source>
        <dbReference type="PROSITE-ProRule" id="PRU00043"/>
    </source>
</evidence>
<gene>
    <name evidence="13" type="ORF">QQF64_005076</name>
</gene>
<sequence>MIINQLTFLLLFCLLGWSGALIRPVPGISSSDRDGRTLHRTKRGWMWNSFFLLEEWTGTGKQYVGKLHSDMDTEDGTVKYVLTGDGAGTIFEIDENSGDIHATRRLDREEKALYTLSAKAVNKSSGQDLERASEFIIKIHDINDNEPKFSKDTYMASVAEMSNVGAFVMRVTATDADDEAYGNSAKLVYSILQGQPYFSVEPETGVIRTALPNMIRENREHYQVVIQAKDMAGQMGGLSGTTTVNITLLDVNNSPPRFPH</sequence>
<feature type="domain" description="Cadherin" evidence="12">
    <location>
        <begin position="150"/>
        <end position="258"/>
    </location>
</feature>
<feature type="non-terminal residue" evidence="13">
    <location>
        <position position="260"/>
    </location>
</feature>
<dbReference type="InterPro" id="IPR020894">
    <property type="entry name" value="Cadherin_CS"/>
</dbReference>
<comment type="caution">
    <text evidence="13">The sequence shown here is derived from an EMBL/GenBank/DDBJ whole genome shotgun (WGS) entry which is preliminary data.</text>
</comment>
<dbReference type="Pfam" id="PF00028">
    <property type="entry name" value="Cadherin"/>
    <property type="match status" value="2"/>
</dbReference>
<comment type="subcellular location">
    <subcellularLocation>
        <location evidence="1">Cell membrane</location>
    </subcellularLocation>
</comment>
<evidence type="ECO:0000256" key="3">
    <source>
        <dbReference type="ARBA" id="ARBA00022685"/>
    </source>
</evidence>
<keyword evidence="14" id="KW-1185">Reference proteome</keyword>
<keyword evidence="4" id="KW-0479">Metal-binding</keyword>
<evidence type="ECO:0000313" key="13">
    <source>
        <dbReference type="EMBL" id="KAL1264721.1"/>
    </source>
</evidence>
<evidence type="ECO:0000256" key="2">
    <source>
        <dbReference type="ARBA" id="ARBA00022475"/>
    </source>
</evidence>
<keyword evidence="2" id="KW-1003">Cell membrane</keyword>
<dbReference type="Proteomes" id="UP001558613">
    <property type="component" value="Unassembled WGS sequence"/>
</dbReference>
<keyword evidence="8" id="KW-0472">Membrane</keyword>
<keyword evidence="9" id="KW-0325">Glycoprotein</keyword>
<evidence type="ECO:0000259" key="12">
    <source>
        <dbReference type="PROSITE" id="PS50268"/>
    </source>
</evidence>
<dbReference type="PROSITE" id="PS00232">
    <property type="entry name" value="CADHERIN_1"/>
    <property type="match status" value="1"/>
</dbReference>
<evidence type="ECO:0000256" key="6">
    <source>
        <dbReference type="ARBA" id="ARBA00022737"/>
    </source>
</evidence>
<dbReference type="EMBL" id="JAYMGO010000012">
    <property type="protein sequence ID" value="KAL1264721.1"/>
    <property type="molecule type" value="Genomic_DNA"/>
</dbReference>
<dbReference type="PROSITE" id="PS50268">
    <property type="entry name" value="CADHERIN_2"/>
    <property type="match status" value="2"/>
</dbReference>
<protein>
    <recommendedName>
        <fullName evidence="12">Cadherin domain-containing protein</fullName>
    </recommendedName>
</protein>
<evidence type="ECO:0000256" key="8">
    <source>
        <dbReference type="ARBA" id="ARBA00023136"/>
    </source>
</evidence>
<evidence type="ECO:0000313" key="14">
    <source>
        <dbReference type="Proteomes" id="UP001558613"/>
    </source>
</evidence>
<dbReference type="PANTHER" id="PTHR24027">
    <property type="entry name" value="CADHERIN-23"/>
    <property type="match status" value="1"/>
</dbReference>
<accession>A0ABR3MJY6</accession>
<keyword evidence="6" id="KW-0677">Repeat</keyword>
<evidence type="ECO:0000256" key="7">
    <source>
        <dbReference type="ARBA" id="ARBA00022837"/>
    </source>
</evidence>
<keyword evidence="5 11" id="KW-0732">Signal</keyword>
<dbReference type="InterPro" id="IPR002126">
    <property type="entry name" value="Cadherin-like_dom"/>
</dbReference>
<keyword evidence="3" id="KW-0165">Cleavage on pair of basic residues</keyword>
<feature type="domain" description="Cadherin" evidence="12">
    <location>
        <begin position="69"/>
        <end position="149"/>
    </location>
</feature>
<dbReference type="Gene3D" id="2.60.40.60">
    <property type="entry name" value="Cadherins"/>
    <property type="match status" value="2"/>
</dbReference>
<evidence type="ECO:0000256" key="11">
    <source>
        <dbReference type="SAM" id="SignalP"/>
    </source>
</evidence>
<evidence type="ECO:0000256" key="4">
    <source>
        <dbReference type="ARBA" id="ARBA00022723"/>
    </source>
</evidence>
<dbReference type="PANTHER" id="PTHR24027:SF322">
    <property type="entry name" value="CADHERIN-6"/>
    <property type="match status" value="1"/>
</dbReference>
<evidence type="ECO:0000256" key="5">
    <source>
        <dbReference type="ARBA" id="ARBA00022729"/>
    </source>
</evidence>
<dbReference type="PRINTS" id="PR00205">
    <property type="entry name" value="CADHERIN"/>
</dbReference>
<name>A0ABR3MJY6_9TELE</name>
<evidence type="ECO:0000256" key="1">
    <source>
        <dbReference type="ARBA" id="ARBA00004236"/>
    </source>
</evidence>
<proteinExistence type="predicted"/>
<feature type="signal peptide" evidence="11">
    <location>
        <begin position="1"/>
        <end position="22"/>
    </location>
</feature>
<dbReference type="InterPro" id="IPR015919">
    <property type="entry name" value="Cadherin-like_sf"/>
</dbReference>
<feature type="chain" id="PRO_5045241452" description="Cadherin domain-containing protein" evidence="11">
    <location>
        <begin position="23"/>
        <end position="260"/>
    </location>
</feature>